<name>A0A4Y2X3M8_ARAVE</name>
<gene>
    <name evidence="1" type="ORF">AVEN_247479_1</name>
</gene>
<dbReference type="Proteomes" id="UP000499080">
    <property type="component" value="Unassembled WGS sequence"/>
</dbReference>
<organism evidence="1 2">
    <name type="scientific">Araneus ventricosus</name>
    <name type="common">Orbweaver spider</name>
    <name type="synonym">Epeira ventricosa</name>
    <dbReference type="NCBI Taxonomy" id="182803"/>
    <lineage>
        <taxon>Eukaryota</taxon>
        <taxon>Metazoa</taxon>
        <taxon>Ecdysozoa</taxon>
        <taxon>Arthropoda</taxon>
        <taxon>Chelicerata</taxon>
        <taxon>Arachnida</taxon>
        <taxon>Araneae</taxon>
        <taxon>Araneomorphae</taxon>
        <taxon>Entelegynae</taxon>
        <taxon>Araneoidea</taxon>
        <taxon>Araneidae</taxon>
        <taxon>Araneus</taxon>
    </lineage>
</organism>
<evidence type="ECO:0000313" key="2">
    <source>
        <dbReference type="Proteomes" id="UP000499080"/>
    </source>
</evidence>
<comment type="caution">
    <text evidence="1">The sequence shown here is derived from an EMBL/GenBank/DDBJ whole genome shotgun (WGS) entry which is preliminary data.</text>
</comment>
<dbReference type="EMBL" id="BGPR01069814">
    <property type="protein sequence ID" value="GBO43400.1"/>
    <property type="molecule type" value="Genomic_DNA"/>
</dbReference>
<proteinExistence type="predicted"/>
<protein>
    <submittedName>
        <fullName evidence="1">Uncharacterized protein</fullName>
    </submittedName>
</protein>
<sequence>MTETGGRENRQAGTRAEDFIEKCLWGPHTSTLPSGTASFRRLCISISLLNVHVDEARVSLSQNHIPLFPPLFLCSGKQYVTERRR</sequence>
<accession>A0A4Y2X3M8</accession>
<feature type="non-terminal residue" evidence="1">
    <location>
        <position position="85"/>
    </location>
</feature>
<keyword evidence="2" id="KW-1185">Reference proteome</keyword>
<dbReference type="AlphaFoldDB" id="A0A4Y2X3M8"/>
<evidence type="ECO:0000313" key="1">
    <source>
        <dbReference type="EMBL" id="GBO43400.1"/>
    </source>
</evidence>
<reference evidence="1 2" key="1">
    <citation type="journal article" date="2019" name="Sci. Rep.">
        <title>Orb-weaving spider Araneus ventricosus genome elucidates the spidroin gene catalogue.</title>
        <authorList>
            <person name="Kono N."/>
            <person name="Nakamura H."/>
            <person name="Ohtoshi R."/>
            <person name="Moran D.A.P."/>
            <person name="Shinohara A."/>
            <person name="Yoshida Y."/>
            <person name="Fujiwara M."/>
            <person name="Mori M."/>
            <person name="Tomita M."/>
            <person name="Arakawa K."/>
        </authorList>
    </citation>
    <scope>NUCLEOTIDE SEQUENCE [LARGE SCALE GENOMIC DNA]</scope>
</reference>